<dbReference type="Gene3D" id="3.90.950.20">
    <property type="entry name" value="CinA-like"/>
    <property type="match status" value="1"/>
</dbReference>
<dbReference type="EMBL" id="JBBEGN010000003">
    <property type="protein sequence ID" value="MEJ2867841.1"/>
    <property type="molecule type" value="Genomic_DNA"/>
</dbReference>
<feature type="region of interest" description="Disordered" evidence="1">
    <location>
        <begin position="1"/>
        <end position="30"/>
    </location>
</feature>
<name>A0ABU8MKJ0_9PSEU</name>
<dbReference type="Proteomes" id="UP001385809">
    <property type="component" value="Unassembled WGS sequence"/>
</dbReference>
<accession>A0ABU8MKJ0</accession>
<dbReference type="RefSeq" id="WP_337694449.1">
    <property type="nucleotide sequence ID" value="NZ_JBBEGN010000003.1"/>
</dbReference>
<dbReference type="Pfam" id="PF02464">
    <property type="entry name" value="CinA"/>
    <property type="match status" value="1"/>
</dbReference>
<evidence type="ECO:0000256" key="1">
    <source>
        <dbReference type="SAM" id="MobiDB-lite"/>
    </source>
</evidence>
<keyword evidence="4" id="KW-1185">Reference proteome</keyword>
<feature type="domain" description="CinA C-terminal" evidence="2">
    <location>
        <begin position="17"/>
        <end position="162"/>
    </location>
</feature>
<organism evidence="3 4">
    <name type="scientific">Actinomycetospora aurantiaca</name>
    <dbReference type="NCBI Taxonomy" id="3129233"/>
    <lineage>
        <taxon>Bacteria</taxon>
        <taxon>Bacillati</taxon>
        <taxon>Actinomycetota</taxon>
        <taxon>Actinomycetes</taxon>
        <taxon>Pseudonocardiales</taxon>
        <taxon>Pseudonocardiaceae</taxon>
        <taxon>Actinomycetospora</taxon>
    </lineage>
</organism>
<evidence type="ECO:0000313" key="3">
    <source>
        <dbReference type="EMBL" id="MEJ2867841.1"/>
    </source>
</evidence>
<evidence type="ECO:0000313" key="4">
    <source>
        <dbReference type="Proteomes" id="UP001385809"/>
    </source>
</evidence>
<dbReference type="NCBIfam" id="TIGR00199">
    <property type="entry name" value="PncC_domain"/>
    <property type="match status" value="1"/>
</dbReference>
<dbReference type="SUPFAM" id="SSF142433">
    <property type="entry name" value="CinA-like"/>
    <property type="match status" value="1"/>
</dbReference>
<protein>
    <submittedName>
        <fullName evidence="3">CinA family protein</fullName>
    </submittedName>
</protein>
<dbReference type="InterPro" id="IPR036653">
    <property type="entry name" value="CinA-like_C"/>
</dbReference>
<reference evidence="3 4" key="1">
    <citation type="submission" date="2024-03" db="EMBL/GenBank/DDBJ databases">
        <title>Actinomycetospora sp. OC33-EN08, a novel actinomycete isolated from wild orchid (Aerides multiflora).</title>
        <authorList>
            <person name="Suriyachadkun C."/>
        </authorList>
    </citation>
    <scope>NUCLEOTIDE SEQUENCE [LARGE SCALE GENOMIC DNA]</scope>
    <source>
        <strain evidence="3 4">OC33-EN08</strain>
    </source>
</reference>
<evidence type="ECO:0000259" key="2">
    <source>
        <dbReference type="Pfam" id="PF02464"/>
    </source>
</evidence>
<proteinExistence type="predicted"/>
<gene>
    <name evidence="3" type="ORF">WCD74_08700</name>
</gene>
<comment type="caution">
    <text evidence="3">The sequence shown here is derived from an EMBL/GenBank/DDBJ whole genome shotgun (WGS) entry which is preliminary data.</text>
</comment>
<dbReference type="InterPro" id="IPR008136">
    <property type="entry name" value="CinA_C"/>
</dbReference>
<sequence length="170" mass="17717">MDERSEGADRPPDEAPEDLAKEISDGADRDGRRIAVVESLTGGLVSSDLAAAPGSSEWFRGGVVAYDRTTKHGVLGVPDGPVVAEPAVRAMAENAAEMFGADVVVAVSGAGGPDPQDDQPPGTVWFAVSDHGQTDAWVKRFPGDPPDVLKATRMEALHALREHTAAAHAD</sequence>